<proteinExistence type="predicted"/>
<evidence type="ECO:0000313" key="2">
    <source>
        <dbReference type="Proteomes" id="UP000749646"/>
    </source>
</evidence>
<comment type="caution">
    <text evidence="1">The sequence shown here is derived from an EMBL/GenBank/DDBJ whole genome shotgun (WGS) entry which is preliminary data.</text>
</comment>
<dbReference type="EMBL" id="JAAAHW010009931">
    <property type="protein sequence ID" value="KAF9934131.1"/>
    <property type="molecule type" value="Genomic_DNA"/>
</dbReference>
<evidence type="ECO:0000313" key="1">
    <source>
        <dbReference type="EMBL" id="KAF9934131.1"/>
    </source>
</evidence>
<dbReference type="AlphaFoldDB" id="A0A9P6IMK5"/>
<dbReference type="Proteomes" id="UP000749646">
    <property type="component" value="Unassembled WGS sequence"/>
</dbReference>
<gene>
    <name evidence="1" type="ORF">BGZ65_003875</name>
</gene>
<dbReference type="OrthoDB" id="15001at2759"/>
<protein>
    <submittedName>
        <fullName evidence="1">Uncharacterized protein</fullName>
    </submittedName>
</protein>
<keyword evidence="2" id="KW-1185">Reference proteome</keyword>
<name>A0A9P6IMK5_9FUNG</name>
<organism evidence="1 2">
    <name type="scientific">Modicella reniformis</name>
    <dbReference type="NCBI Taxonomy" id="1440133"/>
    <lineage>
        <taxon>Eukaryota</taxon>
        <taxon>Fungi</taxon>
        <taxon>Fungi incertae sedis</taxon>
        <taxon>Mucoromycota</taxon>
        <taxon>Mortierellomycotina</taxon>
        <taxon>Mortierellomycetes</taxon>
        <taxon>Mortierellales</taxon>
        <taxon>Mortierellaceae</taxon>
        <taxon>Modicella</taxon>
    </lineage>
</organism>
<sequence length="308" mass="35115">MSLPSDILSEARKVAVVPDINAKWPTLQGISERVFKHNSYDDIARAIKKEDMEDPTAAYMFSVVMAYTLMLIPMFSSHYFDFHSEIPQDLNEREGFTDLTWSFIRGALTMNKIESRHLEVLVTGVQERKNHNKNPFFDTMEVGQYCDGVAFSGKDQVFLAEASQIQNAKADKRHQDQYKLARGLRDSWLSQMKSICREAVPPRDFAVFGSCTYKDESKLLQLDFQGAFRLCQFDSFLIPLEKKEFGRRMNLAVQSCLKLASRIEQQIIMRRLASPASFDKQQQLSDALCKTPVTTATPTKPKKGSVSK</sequence>
<reference evidence="1" key="1">
    <citation type="journal article" date="2020" name="Fungal Divers.">
        <title>Resolving the Mortierellaceae phylogeny through synthesis of multi-gene phylogenetics and phylogenomics.</title>
        <authorList>
            <person name="Vandepol N."/>
            <person name="Liber J."/>
            <person name="Desiro A."/>
            <person name="Na H."/>
            <person name="Kennedy M."/>
            <person name="Barry K."/>
            <person name="Grigoriev I.V."/>
            <person name="Miller A.N."/>
            <person name="O'Donnell K."/>
            <person name="Stajich J.E."/>
            <person name="Bonito G."/>
        </authorList>
    </citation>
    <scope>NUCLEOTIDE SEQUENCE</scope>
    <source>
        <strain evidence="1">MES-2147</strain>
    </source>
</reference>
<accession>A0A9P6IMK5</accession>